<accession>A0ABR9P4S7</accession>
<dbReference type="Pfam" id="PF07730">
    <property type="entry name" value="HisKA_3"/>
    <property type="match status" value="1"/>
</dbReference>
<dbReference type="Proteomes" id="UP000806528">
    <property type="component" value="Unassembled WGS sequence"/>
</dbReference>
<gene>
    <name evidence="7" type="ORF">IDM40_09040</name>
</gene>
<feature type="transmembrane region" description="Helical" evidence="5">
    <location>
        <begin position="57"/>
        <end position="77"/>
    </location>
</feature>
<dbReference type="InterPro" id="IPR050482">
    <property type="entry name" value="Sensor_HK_TwoCompSys"/>
</dbReference>
<keyword evidence="2 7" id="KW-0418">Kinase</keyword>
<feature type="transmembrane region" description="Helical" evidence="5">
    <location>
        <begin position="23"/>
        <end position="45"/>
    </location>
</feature>
<keyword evidence="3" id="KW-0902">Two-component regulatory system</keyword>
<dbReference type="InterPro" id="IPR036890">
    <property type="entry name" value="HATPase_C_sf"/>
</dbReference>
<proteinExistence type="predicted"/>
<dbReference type="GO" id="GO:0016301">
    <property type="term" value="F:kinase activity"/>
    <property type="evidence" value="ECO:0007669"/>
    <property type="project" value="UniProtKB-KW"/>
</dbReference>
<name>A0ABR9P4S7_9ACTN</name>
<evidence type="ECO:0000256" key="5">
    <source>
        <dbReference type="SAM" id="Phobius"/>
    </source>
</evidence>
<evidence type="ECO:0000313" key="7">
    <source>
        <dbReference type="EMBL" id="MBE2998848.1"/>
    </source>
</evidence>
<keyword evidence="1" id="KW-0808">Transferase</keyword>
<feature type="region of interest" description="Disordered" evidence="4">
    <location>
        <begin position="355"/>
        <end position="387"/>
    </location>
</feature>
<organism evidence="7 8">
    <name type="scientific">Nocardiopsis coralli</name>
    <dbReference type="NCBI Taxonomy" id="2772213"/>
    <lineage>
        <taxon>Bacteria</taxon>
        <taxon>Bacillati</taxon>
        <taxon>Actinomycetota</taxon>
        <taxon>Actinomycetes</taxon>
        <taxon>Streptosporangiales</taxon>
        <taxon>Nocardiopsidaceae</taxon>
        <taxon>Nocardiopsis</taxon>
    </lineage>
</organism>
<dbReference type="PANTHER" id="PTHR24421">
    <property type="entry name" value="NITRATE/NITRITE SENSOR PROTEIN NARX-RELATED"/>
    <property type="match status" value="1"/>
</dbReference>
<evidence type="ECO:0000256" key="1">
    <source>
        <dbReference type="ARBA" id="ARBA00022679"/>
    </source>
</evidence>
<reference evidence="7 8" key="1">
    <citation type="submission" date="2020-09" db="EMBL/GenBank/DDBJ databases">
        <title>Diversity and distribution of actinomycetes associated with coral in the coast of Hainan.</title>
        <authorList>
            <person name="Li F."/>
        </authorList>
    </citation>
    <scope>NUCLEOTIDE SEQUENCE [LARGE SCALE GENOMIC DNA]</scope>
    <source>
        <strain evidence="7 8">HNM0947</strain>
    </source>
</reference>
<dbReference type="SUPFAM" id="SSF55874">
    <property type="entry name" value="ATPase domain of HSP90 chaperone/DNA topoisomerase II/histidine kinase"/>
    <property type="match status" value="1"/>
</dbReference>
<feature type="transmembrane region" description="Helical" evidence="5">
    <location>
        <begin position="132"/>
        <end position="149"/>
    </location>
</feature>
<dbReference type="InterPro" id="IPR011712">
    <property type="entry name" value="Sig_transdc_His_kin_sub3_dim/P"/>
</dbReference>
<evidence type="ECO:0000259" key="6">
    <source>
        <dbReference type="Pfam" id="PF07730"/>
    </source>
</evidence>
<dbReference type="PANTHER" id="PTHR24421:SF63">
    <property type="entry name" value="SENSOR HISTIDINE KINASE DESK"/>
    <property type="match status" value="1"/>
</dbReference>
<comment type="caution">
    <text evidence="7">The sequence shown here is derived from an EMBL/GenBank/DDBJ whole genome shotgun (WGS) entry which is preliminary data.</text>
</comment>
<sequence>MAQDRRDLAGVVTERRKDRKLRFVRVVIVVSSSVLVLPLVMSAVVDLLMGPAERRGLGLLYLAAALLASFLLLWMLFGRVRLGQPRRVSPWAYWGASALAAAVALGALTPIFGMLLLGGWVGVTVFLGPRSWGWWLLAGAVALFAALTVQAVELDVPLAGVVVLWVVLVLWSLFMAGAVLIYVRLWDVTNEALLEQRARARLAVSEERLRFSRDMHDLLGHSLSALVVKSELAERVLERDPARAAEEMTEVQGLARRSLSQVRAAVRGYREIDLHAEVEAVRTALAANGIRTEVSGVPENGVPTGTAATAAWVVREGVTNVLRHSEATECRITFTRAGGDTGDALVVEVGNDRARGRARDGGSGLTGLSERLAGTGGRLTAEPTPDGGFLLRATVPWSIEGADRPAGNEEARP</sequence>
<keyword evidence="5" id="KW-0472">Membrane</keyword>
<feature type="transmembrane region" description="Helical" evidence="5">
    <location>
        <begin position="161"/>
        <end position="183"/>
    </location>
</feature>
<protein>
    <submittedName>
        <fullName evidence="7">Sensor histidine kinase</fullName>
    </submittedName>
</protein>
<dbReference type="RefSeq" id="WP_193121476.1">
    <property type="nucleotide sequence ID" value="NZ_JADBGI010000006.1"/>
</dbReference>
<keyword evidence="8" id="KW-1185">Reference proteome</keyword>
<evidence type="ECO:0000313" key="8">
    <source>
        <dbReference type="Proteomes" id="UP000806528"/>
    </source>
</evidence>
<keyword evidence="5" id="KW-1133">Transmembrane helix</keyword>
<dbReference type="EMBL" id="JADBGI010000006">
    <property type="protein sequence ID" value="MBE2998848.1"/>
    <property type="molecule type" value="Genomic_DNA"/>
</dbReference>
<evidence type="ECO:0000256" key="2">
    <source>
        <dbReference type="ARBA" id="ARBA00022777"/>
    </source>
</evidence>
<keyword evidence="5" id="KW-0812">Transmembrane</keyword>
<feature type="transmembrane region" description="Helical" evidence="5">
    <location>
        <begin position="98"/>
        <end position="120"/>
    </location>
</feature>
<feature type="domain" description="Signal transduction histidine kinase subgroup 3 dimerisation and phosphoacceptor" evidence="6">
    <location>
        <begin position="207"/>
        <end position="273"/>
    </location>
</feature>
<dbReference type="Gene3D" id="1.20.5.1930">
    <property type="match status" value="1"/>
</dbReference>
<dbReference type="Gene3D" id="3.30.565.10">
    <property type="entry name" value="Histidine kinase-like ATPase, C-terminal domain"/>
    <property type="match status" value="1"/>
</dbReference>
<dbReference type="CDD" id="cd16917">
    <property type="entry name" value="HATPase_UhpB-NarQ-NarX-like"/>
    <property type="match status" value="1"/>
</dbReference>
<evidence type="ECO:0000256" key="3">
    <source>
        <dbReference type="ARBA" id="ARBA00023012"/>
    </source>
</evidence>
<evidence type="ECO:0000256" key="4">
    <source>
        <dbReference type="SAM" id="MobiDB-lite"/>
    </source>
</evidence>